<gene>
    <name evidence="4" type="ORF">FMM08_02665</name>
</gene>
<reference evidence="4 5" key="1">
    <citation type="submission" date="2019-07" db="EMBL/GenBank/DDBJ databases">
        <title>Quadrisphaera sp. strain DD2A genome sequencing and assembly.</title>
        <authorList>
            <person name="Kim I."/>
        </authorList>
    </citation>
    <scope>NUCLEOTIDE SEQUENCE [LARGE SCALE GENOMIC DNA]</scope>
    <source>
        <strain evidence="4 5">DD2A</strain>
    </source>
</reference>
<evidence type="ECO:0000256" key="2">
    <source>
        <dbReference type="SAM" id="Phobius"/>
    </source>
</evidence>
<dbReference type="InterPro" id="IPR036291">
    <property type="entry name" value="NAD(P)-bd_dom_sf"/>
</dbReference>
<dbReference type="Proteomes" id="UP000321234">
    <property type="component" value="Unassembled WGS sequence"/>
</dbReference>
<organism evidence="4 5">
    <name type="scientific">Quadrisphaera setariae</name>
    <dbReference type="NCBI Taxonomy" id="2593304"/>
    <lineage>
        <taxon>Bacteria</taxon>
        <taxon>Bacillati</taxon>
        <taxon>Actinomycetota</taxon>
        <taxon>Actinomycetes</taxon>
        <taxon>Kineosporiales</taxon>
        <taxon>Kineosporiaceae</taxon>
        <taxon>Quadrisphaera</taxon>
    </lineage>
</organism>
<evidence type="ECO:0000313" key="4">
    <source>
        <dbReference type="EMBL" id="TXR58114.1"/>
    </source>
</evidence>
<accession>A0A5C8ZKF4</accession>
<feature type="transmembrane region" description="Helical" evidence="2">
    <location>
        <begin position="430"/>
        <end position="451"/>
    </location>
</feature>
<feature type="region of interest" description="Disordered" evidence="1">
    <location>
        <begin position="1"/>
        <end position="43"/>
    </location>
</feature>
<dbReference type="OrthoDB" id="9795501at2"/>
<dbReference type="InterPro" id="IPR001509">
    <property type="entry name" value="Epimerase_deHydtase"/>
</dbReference>
<proteinExistence type="predicted"/>
<evidence type="ECO:0000259" key="3">
    <source>
        <dbReference type="Pfam" id="PF01370"/>
    </source>
</evidence>
<evidence type="ECO:0000313" key="5">
    <source>
        <dbReference type="Proteomes" id="UP000321234"/>
    </source>
</evidence>
<dbReference type="GO" id="GO:0004029">
    <property type="term" value="F:aldehyde dehydrogenase (NAD+) activity"/>
    <property type="evidence" value="ECO:0007669"/>
    <property type="project" value="TreeGrafter"/>
</dbReference>
<dbReference type="PANTHER" id="PTHR48079:SF6">
    <property type="entry name" value="NAD(P)-BINDING DOMAIN-CONTAINING PROTEIN-RELATED"/>
    <property type="match status" value="1"/>
</dbReference>
<dbReference type="AlphaFoldDB" id="A0A5C8ZKF4"/>
<keyword evidence="5" id="KW-1185">Reference proteome</keyword>
<dbReference type="SUPFAM" id="SSF51735">
    <property type="entry name" value="NAD(P)-binding Rossmann-fold domains"/>
    <property type="match status" value="1"/>
</dbReference>
<keyword evidence="2" id="KW-0472">Membrane</keyword>
<feature type="region of interest" description="Disordered" evidence="1">
    <location>
        <begin position="112"/>
        <end position="131"/>
    </location>
</feature>
<dbReference type="EMBL" id="VKAC01000001">
    <property type="protein sequence ID" value="TXR58114.1"/>
    <property type="molecule type" value="Genomic_DNA"/>
</dbReference>
<feature type="compositionally biased region" description="Basic and acidic residues" evidence="1">
    <location>
        <begin position="19"/>
        <end position="29"/>
    </location>
</feature>
<comment type="caution">
    <text evidence="4">The sequence shown here is derived from an EMBL/GenBank/DDBJ whole genome shotgun (WGS) entry which is preliminary data.</text>
</comment>
<keyword evidence="2" id="KW-1133">Transmembrane helix</keyword>
<dbReference type="Pfam" id="PF01370">
    <property type="entry name" value="Epimerase"/>
    <property type="match status" value="1"/>
</dbReference>
<dbReference type="InterPro" id="IPR051783">
    <property type="entry name" value="NAD(P)-dependent_oxidoreduct"/>
</dbReference>
<feature type="domain" description="NAD-dependent epimerase/dehydratase" evidence="3">
    <location>
        <begin position="79"/>
        <end position="319"/>
    </location>
</feature>
<keyword evidence="2" id="KW-0812">Transmembrane</keyword>
<name>A0A5C8ZKF4_9ACTN</name>
<dbReference type="GO" id="GO:0005737">
    <property type="term" value="C:cytoplasm"/>
    <property type="evidence" value="ECO:0007669"/>
    <property type="project" value="TreeGrafter"/>
</dbReference>
<feature type="compositionally biased region" description="Basic and acidic residues" evidence="1">
    <location>
        <begin position="116"/>
        <end position="131"/>
    </location>
</feature>
<dbReference type="Gene3D" id="3.40.50.720">
    <property type="entry name" value="NAD(P)-binding Rossmann-like Domain"/>
    <property type="match status" value="1"/>
</dbReference>
<protein>
    <submittedName>
        <fullName evidence="4">NAD-dependent epimerase/dehydratase family protein</fullName>
    </submittedName>
</protein>
<dbReference type="PANTHER" id="PTHR48079">
    <property type="entry name" value="PROTEIN YEEZ"/>
    <property type="match status" value="1"/>
</dbReference>
<evidence type="ECO:0000256" key="1">
    <source>
        <dbReference type="SAM" id="MobiDB-lite"/>
    </source>
</evidence>
<sequence length="460" mass="46173">MCLTPSAPTVPRGGGRRPPRSDARSERTAHAHRSCGGPAGRAAVGARSELAAAGNGGGARVADLVDGGAAVPLSLDGHVVVTGAQTPAGRALARRLAAAGAVVVALEDSPGAPAARVEDDHESPADDDGAHRPLRVAVDLTAPDVLPAMSGGPAGAPVVTGAPAAVVHVALDSDLRAALAAPAARRRERAEASVRAVVTAAAAAGSGRLVLVSSAMVHGALPDAPVPLPDDAPLLAAPDDGLVGDLLAVEDVWERAARALPGVPTAVLRPAAVVGPGVDTVVTRSFEVPRLLALRERAPVWQFCHVDDLADAVAVVLAEGLSGALGAGAEGVLPHEALERSSGLRSVELPARLAHATAERLARLGLLPTPAGDLAYVVHPWAVSSERLRAAGWRPARTNEECLAVLLEGVAERRSGRRSAAGGPRLPREAALGAAGAAGAAVAVVATAAVLRQARSRRGR</sequence>